<evidence type="ECO:0000256" key="2">
    <source>
        <dbReference type="ARBA" id="ARBA00022857"/>
    </source>
</evidence>
<evidence type="ECO:0000313" key="5">
    <source>
        <dbReference type="EMBL" id="MPN05043.1"/>
    </source>
</evidence>
<dbReference type="InterPro" id="IPR023210">
    <property type="entry name" value="NADP_OxRdtase_dom"/>
</dbReference>
<keyword evidence="3 5" id="KW-0560">Oxidoreductase</keyword>
<protein>
    <submittedName>
        <fullName evidence="5">L-glyceraldehyde 3-phosphate reductase</fullName>
        <ecNumber evidence="5">1.1.1.-</ecNumber>
    </submittedName>
</protein>
<dbReference type="EMBL" id="VSSQ01050947">
    <property type="protein sequence ID" value="MPN05043.1"/>
    <property type="molecule type" value="Genomic_DNA"/>
</dbReference>
<comment type="caution">
    <text evidence="5">The sequence shown here is derived from an EMBL/GenBank/DDBJ whole genome shotgun (WGS) entry which is preliminary data.</text>
</comment>
<sequence length="88" mass="9736">MLTNKYAAGIPQGSRAARENTTLRFENFPPDTFEKIREYAAEAEKRGISLAQLAISWVLRDARITSVLVGASSVAQLKENIDALSHPY</sequence>
<name>A0A645EX20_9ZZZZ</name>
<dbReference type="Pfam" id="PF00248">
    <property type="entry name" value="Aldo_ket_red"/>
    <property type="match status" value="1"/>
</dbReference>
<feature type="domain" description="NADP-dependent oxidoreductase" evidence="4">
    <location>
        <begin position="1"/>
        <end position="87"/>
    </location>
</feature>
<dbReference type="PANTHER" id="PTHR43150:SF4">
    <property type="entry name" value="L-GLYCERALDEHYDE 3-PHOSPHATE REDUCTASE"/>
    <property type="match status" value="1"/>
</dbReference>
<evidence type="ECO:0000256" key="1">
    <source>
        <dbReference type="ARBA" id="ARBA00006515"/>
    </source>
</evidence>
<comment type="similarity">
    <text evidence="1">Belongs to the shaker potassium channel beta subunit family.</text>
</comment>
<accession>A0A645EX20</accession>
<evidence type="ECO:0000256" key="3">
    <source>
        <dbReference type="ARBA" id="ARBA00023002"/>
    </source>
</evidence>
<dbReference type="Gene3D" id="3.20.20.100">
    <property type="entry name" value="NADP-dependent oxidoreductase domain"/>
    <property type="match status" value="1"/>
</dbReference>
<reference evidence="5" key="1">
    <citation type="submission" date="2019-08" db="EMBL/GenBank/DDBJ databases">
        <authorList>
            <person name="Kucharzyk K."/>
            <person name="Murdoch R.W."/>
            <person name="Higgins S."/>
            <person name="Loffler F."/>
        </authorList>
    </citation>
    <scope>NUCLEOTIDE SEQUENCE</scope>
</reference>
<gene>
    <name evidence="5" type="primary">gpr_26</name>
    <name evidence="5" type="ORF">SDC9_152293</name>
</gene>
<dbReference type="InterPro" id="IPR005399">
    <property type="entry name" value="K_chnl_volt-dep_bsu_KCNAB-rel"/>
</dbReference>
<dbReference type="SUPFAM" id="SSF51430">
    <property type="entry name" value="NAD(P)-linked oxidoreductase"/>
    <property type="match status" value="1"/>
</dbReference>
<dbReference type="GO" id="GO:0016491">
    <property type="term" value="F:oxidoreductase activity"/>
    <property type="evidence" value="ECO:0007669"/>
    <property type="project" value="UniProtKB-KW"/>
</dbReference>
<keyword evidence="2" id="KW-0521">NADP</keyword>
<proteinExistence type="inferred from homology"/>
<dbReference type="AlphaFoldDB" id="A0A645EX20"/>
<dbReference type="GO" id="GO:0051596">
    <property type="term" value="P:methylglyoxal catabolic process"/>
    <property type="evidence" value="ECO:0007669"/>
    <property type="project" value="TreeGrafter"/>
</dbReference>
<evidence type="ECO:0000259" key="4">
    <source>
        <dbReference type="Pfam" id="PF00248"/>
    </source>
</evidence>
<dbReference type="EC" id="1.1.1.-" evidence="5"/>
<dbReference type="PANTHER" id="PTHR43150">
    <property type="entry name" value="HYPERKINETIC, ISOFORM M"/>
    <property type="match status" value="1"/>
</dbReference>
<organism evidence="5">
    <name type="scientific">bioreactor metagenome</name>
    <dbReference type="NCBI Taxonomy" id="1076179"/>
    <lineage>
        <taxon>unclassified sequences</taxon>
        <taxon>metagenomes</taxon>
        <taxon>ecological metagenomes</taxon>
    </lineage>
</organism>
<dbReference type="InterPro" id="IPR036812">
    <property type="entry name" value="NAD(P)_OxRdtase_dom_sf"/>
</dbReference>